<dbReference type="Pfam" id="PF02237">
    <property type="entry name" value="BPL_C"/>
    <property type="match status" value="1"/>
</dbReference>
<dbReference type="InterPro" id="IPR004143">
    <property type="entry name" value="BPL_LPL_catalytic"/>
</dbReference>
<keyword evidence="9" id="KW-1185">Reference proteome</keyword>
<organism evidence="8 9">
    <name type="scientific">Deinococcus detaillensis</name>
    <dbReference type="NCBI Taxonomy" id="2592048"/>
    <lineage>
        <taxon>Bacteria</taxon>
        <taxon>Thermotogati</taxon>
        <taxon>Deinococcota</taxon>
        <taxon>Deinococci</taxon>
        <taxon>Deinococcales</taxon>
        <taxon>Deinococcaceae</taxon>
        <taxon>Deinococcus</taxon>
    </lineage>
</organism>
<evidence type="ECO:0000256" key="5">
    <source>
        <dbReference type="ARBA" id="ARBA00024227"/>
    </source>
</evidence>
<feature type="domain" description="BPL/LPL catalytic" evidence="7">
    <location>
        <begin position="87"/>
        <end position="215"/>
    </location>
</feature>
<dbReference type="EC" id="6.3.4.15" evidence="5"/>
<dbReference type="AlphaFoldDB" id="A0A553UUP3"/>
<evidence type="ECO:0000256" key="2">
    <source>
        <dbReference type="ARBA" id="ARBA00022741"/>
    </source>
</evidence>
<evidence type="ECO:0000256" key="3">
    <source>
        <dbReference type="ARBA" id="ARBA00022840"/>
    </source>
</evidence>
<accession>A0A553UUP3</accession>
<dbReference type="GO" id="GO:0005524">
    <property type="term" value="F:ATP binding"/>
    <property type="evidence" value="ECO:0007669"/>
    <property type="project" value="UniProtKB-KW"/>
</dbReference>
<evidence type="ECO:0000256" key="1">
    <source>
        <dbReference type="ARBA" id="ARBA00022598"/>
    </source>
</evidence>
<dbReference type="RefSeq" id="WP_143721017.1">
    <property type="nucleotide sequence ID" value="NZ_VKDB01000012.1"/>
</dbReference>
<dbReference type="GO" id="GO:0004077">
    <property type="term" value="F:biotin--[biotin carboxyl-carrier protein] ligase activity"/>
    <property type="evidence" value="ECO:0007669"/>
    <property type="project" value="UniProtKB-EC"/>
</dbReference>
<sequence>MLEQPETSWPPLLSVLTEQPHPLNQLAAQLNLSLAQLGGQAGELQHLGVPLERSAAGLALATGTPTVQALRAAGFAGAYRYLPQVGSTQDEVRRWADDAAGPAPAGAVVLAEQQLAGRGRRGRTWAAQRQRGSALLFSVLLRPEPSTELALWPLAAGVALREACLSVLPPGSILPGLKWPNDLITPDGRKLAGILLEVGVRGSAAQRAVLGIGINVTVAPELPAADSGRSAACLADLLPPQTTFAFNRAELLATVLASLTVWLSAPRHTVLAAWRSASFTLGKDVRVQTSGGPVSGRALDLSDQGELLVQVGAGQILTIGAGDVELIGALR</sequence>
<dbReference type="PANTHER" id="PTHR12835:SF5">
    <property type="entry name" value="BIOTIN--PROTEIN LIGASE"/>
    <property type="match status" value="1"/>
</dbReference>
<dbReference type="OrthoDB" id="9807064at2"/>
<keyword evidence="3" id="KW-0067">ATP-binding</keyword>
<name>A0A553UUP3_9DEIO</name>
<comment type="caution">
    <text evidence="8">The sequence shown here is derived from an EMBL/GenBank/DDBJ whole genome shotgun (WGS) entry which is preliminary data.</text>
</comment>
<dbReference type="InterPro" id="IPR003142">
    <property type="entry name" value="BPL_C"/>
</dbReference>
<keyword evidence="1 8" id="KW-0436">Ligase</keyword>
<evidence type="ECO:0000313" key="9">
    <source>
        <dbReference type="Proteomes" id="UP000316092"/>
    </source>
</evidence>
<dbReference type="SUPFAM" id="SSF55681">
    <property type="entry name" value="Class II aaRS and biotin synthetases"/>
    <property type="match status" value="1"/>
</dbReference>
<evidence type="ECO:0000259" key="7">
    <source>
        <dbReference type="Pfam" id="PF03099"/>
    </source>
</evidence>
<dbReference type="CDD" id="cd16442">
    <property type="entry name" value="BPL"/>
    <property type="match status" value="1"/>
</dbReference>
<dbReference type="NCBIfam" id="TIGR00121">
    <property type="entry name" value="birA_ligase"/>
    <property type="match status" value="1"/>
</dbReference>
<dbReference type="Gene3D" id="3.30.930.10">
    <property type="entry name" value="Bira Bifunctional Protein, Domain 2"/>
    <property type="match status" value="1"/>
</dbReference>
<evidence type="ECO:0000259" key="6">
    <source>
        <dbReference type="Pfam" id="PF02237"/>
    </source>
</evidence>
<dbReference type="SUPFAM" id="SSF50037">
    <property type="entry name" value="C-terminal domain of transcriptional repressors"/>
    <property type="match status" value="1"/>
</dbReference>
<feature type="domain" description="Biotin protein ligase C-terminal" evidence="6">
    <location>
        <begin position="280"/>
        <end position="326"/>
    </location>
</feature>
<evidence type="ECO:0000313" key="8">
    <source>
        <dbReference type="EMBL" id="TSA83885.1"/>
    </source>
</evidence>
<gene>
    <name evidence="8" type="ORF">FNU79_11730</name>
</gene>
<reference evidence="8 9" key="1">
    <citation type="submission" date="2019-07" db="EMBL/GenBank/DDBJ databases">
        <title>Deinococcus detaillus sp. nov., isolated from humus soil in Antarctica.</title>
        <authorList>
            <person name="Zhang K."/>
        </authorList>
    </citation>
    <scope>NUCLEOTIDE SEQUENCE [LARGE SCALE GENOMIC DNA]</scope>
    <source>
        <strain evidence="8 9">H1</strain>
    </source>
</reference>
<proteinExistence type="predicted"/>
<protein>
    <recommendedName>
        <fullName evidence="5">biotin--[biotin carboxyl-carrier protein] ligase</fullName>
        <ecNumber evidence="5">6.3.4.15</ecNumber>
    </recommendedName>
</protein>
<dbReference type="InterPro" id="IPR045864">
    <property type="entry name" value="aa-tRNA-synth_II/BPL/LPL"/>
</dbReference>
<dbReference type="PANTHER" id="PTHR12835">
    <property type="entry name" value="BIOTIN PROTEIN LIGASE"/>
    <property type="match status" value="1"/>
</dbReference>
<dbReference type="Pfam" id="PF03099">
    <property type="entry name" value="BPL_LplA_LipB"/>
    <property type="match status" value="1"/>
</dbReference>
<dbReference type="GO" id="GO:0005737">
    <property type="term" value="C:cytoplasm"/>
    <property type="evidence" value="ECO:0007669"/>
    <property type="project" value="TreeGrafter"/>
</dbReference>
<dbReference type="InterPro" id="IPR004408">
    <property type="entry name" value="Biotin_CoA_COase_ligase"/>
</dbReference>
<dbReference type="InterPro" id="IPR008988">
    <property type="entry name" value="Transcriptional_repressor_C"/>
</dbReference>
<dbReference type="Gene3D" id="2.30.30.100">
    <property type="match status" value="1"/>
</dbReference>
<dbReference type="EMBL" id="VKDB01000012">
    <property type="protein sequence ID" value="TSA83885.1"/>
    <property type="molecule type" value="Genomic_DNA"/>
</dbReference>
<dbReference type="Proteomes" id="UP000316092">
    <property type="component" value="Unassembled WGS sequence"/>
</dbReference>
<keyword evidence="2" id="KW-0547">Nucleotide-binding</keyword>
<keyword evidence="4" id="KW-0092">Biotin</keyword>
<evidence type="ECO:0000256" key="4">
    <source>
        <dbReference type="ARBA" id="ARBA00023267"/>
    </source>
</evidence>